<dbReference type="InterPro" id="IPR000477">
    <property type="entry name" value="RT_dom"/>
</dbReference>
<comment type="caution">
    <text evidence="3">The sequence shown here is derived from an EMBL/GenBank/DDBJ whole genome shotgun (WGS) entry which is preliminary data.</text>
</comment>
<dbReference type="InterPro" id="IPR043128">
    <property type="entry name" value="Rev_trsase/Diguanyl_cyclase"/>
</dbReference>
<dbReference type="InterPro" id="IPR043502">
    <property type="entry name" value="DNA/RNA_pol_sf"/>
</dbReference>
<dbReference type="GO" id="GO:0071897">
    <property type="term" value="P:DNA biosynthetic process"/>
    <property type="evidence" value="ECO:0007669"/>
    <property type="project" value="UniProtKB-ARBA"/>
</dbReference>
<evidence type="ECO:0000259" key="1">
    <source>
        <dbReference type="PROSITE" id="PS50878"/>
    </source>
</evidence>
<sequence length="133" mass="15371">MWMGYLLIYMNDLVIISSTVDENIERLKIVSGTSANHGLKINWKKCQFLKKEINYPGYRVKHNKLSPSPLKLAVVVKYPRIQSVKHIQSFLGLTRYFRKFIKDYALIARPLSEILKEGIPCVIGPQQESAFNM</sequence>
<dbReference type="Gene3D" id="3.30.70.270">
    <property type="match status" value="2"/>
</dbReference>
<evidence type="ECO:0000313" key="3">
    <source>
        <dbReference type="EMBL" id="CAI6368798.1"/>
    </source>
</evidence>
<feature type="domain" description="Reverse transcriptase" evidence="1">
    <location>
        <begin position="1"/>
        <end position="60"/>
    </location>
</feature>
<dbReference type="PROSITE" id="PS50878">
    <property type="entry name" value="RT_POL"/>
    <property type="match status" value="1"/>
</dbReference>
<keyword evidence="4" id="KW-1185">Reference proteome</keyword>
<dbReference type="PANTHER" id="PTHR33064:SF37">
    <property type="entry name" value="RIBONUCLEASE H"/>
    <property type="match status" value="1"/>
</dbReference>
<dbReference type="Pfam" id="PF00078">
    <property type="entry name" value="RVT_1"/>
    <property type="match status" value="1"/>
</dbReference>
<gene>
    <name evidence="2" type="ORF">MEUPH1_LOCUS22719</name>
    <name evidence="3" type="ORF">MEUPH1_LOCUS23116</name>
</gene>
<dbReference type="InterPro" id="IPR051320">
    <property type="entry name" value="Viral_Replic_Matur_Polypro"/>
</dbReference>
<dbReference type="EMBL" id="CARXXK010000005">
    <property type="protein sequence ID" value="CAI6368349.1"/>
    <property type="molecule type" value="Genomic_DNA"/>
</dbReference>
<reference evidence="3 4" key="1">
    <citation type="submission" date="2023-01" db="EMBL/GenBank/DDBJ databases">
        <authorList>
            <person name="Whitehead M."/>
        </authorList>
    </citation>
    <scope>NUCLEOTIDE SEQUENCE [LARGE SCALE GENOMIC DNA]</scope>
</reference>
<evidence type="ECO:0000313" key="2">
    <source>
        <dbReference type="EMBL" id="CAI6368349.1"/>
    </source>
</evidence>
<proteinExistence type="predicted"/>
<dbReference type="EMBL" id="CARXXK010000005">
    <property type="protein sequence ID" value="CAI6368798.1"/>
    <property type="molecule type" value="Genomic_DNA"/>
</dbReference>
<protein>
    <recommendedName>
        <fullName evidence="1">Reverse transcriptase domain-containing protein</fullName>
    </recommendedName>
</protein>
<name>A0AAV0XKF4_9HEMI</name>
<dbReference type="AlphaFoldDB" id="A0AAV0XKF4"/>
<evidence type="ECO:0000313" key="4">
    <source>
        <dbReference type="Proteomes" id="UP001160148"/>
    </source>
</evidence>
<dbReference type="SUPFAM" id="SSF56672">
    <property type="entry name" value="DNA/RNA polymerases"/>
    <property type="match status" value="1"/>
</dbReference>
<organism evidence="3 4">
    <name type="scientific">Macrosiphum euphorbiae</name>
    <name type="common">potato aphid</name>
    <dbReference type="NCBI Taxonomy" id="13131"/>
    <lineage>
        <taxon>Eukaryota</taxon>
        <taxon>Metazoa</taxon>
        <taxon>Ecdysozoa</taxon>
        <taxon>Arthropoda</taxon>
        <taxon>Hexapoda</taxon>
        <taxon>Insecta</taxon>
        <taxon>Pterygota</taxon>
        <taxon>Neoptera</taxon>
        <taxon>Paraneoptera</taxon>
        <taxon>Hemiptera</taxon>
        <taxon>Sternorrhyncha</taxon>
        <taxon>Aphidomorpha</taxon>
        <taxon>Aphidoidea</taxon>
        <taxon>Aphididae</taxon>
        <taxon>Macrosiphini</taxon>
        <taxon>Macrosiphum</taxon>
    </lineage>
</organism>
<dbReference type="Proteomes" id="UP001160148">
    <property type="component" value="Unassembled WGS sequence"/>
</dbReference>
<dbReference type="PANTHER" id="PTHR33064">
    <property type="entry name" value="POL PROTEIN"/>
    <property type="match status" value="1"/>
</dbReference>
<accession>A0AAV0XKF4</accession>